<evidence type="ECO:0000313" key="3">
    <source>
        <dbReference type="Proteomes" id="UP001059041"/>
    </source>
</evidence>
<name>A0A9W7T4J2_TRIRA</name>
<keyword evidence="3" id="KW-1185">Reference proteome</keyword>
<dbReference type="Pfam" id="PF24764">
    <property type="entry name" value="rva_4"/>
    <property type="match status" value="1"/>
</dbReference>
<dbReference type="InterPro" id="IPR058913">
    <property type="entry name" value="Integrase_dom_put"/>
</dbReference>
<gene>
    <name evidence="2" type="ORF">IRJ41_010999</name>
</gene>
<dbReference type="OrthoDB" id="6119988at2759"/>
<dbReference type="PANTHER" id="PTHR46791">
    <property type="entry name" value="EXPRESSED PROTEIN"/>
    <property type="match status" value="1"/>
</dbReference>
<evidence type="ECO:0000313" key="2">
    <source>
        <dbReference type="EMBL" id="KAI7790394.1"/>
    </source>
</evidence>
<reference evidence="2" key="1">
    <citation type="submission" date="2021-02" db="EMBL/GenBank/DDBJ databases">
        <title>Comparative genomics reveals that relaxation of natural selection precedes convergent phenotypic evolution of cavefish.</title>
        <authorList>
            <person name="Peng Z."/>
        </authorList>
    </citation>
    <scope>NUCLEOTIDE SEQUENCE</scope>
    <source>
        <tissue evidence="2">Muscle</tissue>
    </source>
</reference>
<dbReference type="SUPFAM" id="SSF53098">
    <property type="entry name" value="Ribonuclease H-like"/>
    <property type="match status" value="1"/>
</dbReference>
<dbReference type="PANTHER" id="PTHR46791:SF12">
    <property type="match status" value="1"/>
</dbReference>
<evidence type="ECO:0000259" key="1">
    <source>
        <dbReference type="Pfam" id="PF24764"/>
    </source>
</evidence>
<dbReference type="InterPro" id="IPR012337">
    <property type="entry name" value="RNaseH-like_sf"/>
</dbReference>
<comment type="caution">
    <text evidence="2">The sequence shown here is derived from an EMBL/GenBank/DDBJ whole genome shotgun (WGS) entry which is preliminary data.</text>
</comment>
<dbReference type="Proteomes" id="UP001059041">
    <property type="component" value="Unassembled WGS sequence"/>
</dbReference>
<sequence>MFCPFCGNELGNAIAFCGSCGSNVQILSEHESPIEVSEEDLLLKYFRDGHTYSVILDILASKHNLKYSLRTLKKKLNRLSLHRRKSYTPLDIVQAAITKELDGPGQHYGYRTMCQTLRQKYSITVKRQDVMRMTADLDPLGVVQRSRRMFVRRVYHSLGPNHTWHIDGYDKLKPYGLAISGCIDGYSRKVMWLVCGASNNNPEVIANHYLQCATEFGVIPNLLRTDCGTENGVMAAIHCILRSNHQDDLAGAASHVYGSSTTNQRIESWWSYFRKQRTQFWMDLLNDLRGRQLFNGSHEHICLVRFVFLGMLQKELDETKEIWNTHTIRAVKQSRCPSGKPDAMYILPHRFNGTDCGFPISQDDLDQFLAEPTRSMCGDDQLQANFKDLHTQGNLTTPLNWETGVENYITLKNMAEI</sequence>
<dbReference type="EMBL" id="JAFHDT010000137">
    <property type="protein sequence ID" value="KAI7790394.1"/>
    <property type="molecule type" value="Genomic_DNA"/>
</dbReference>
<protein>
    <recommendedName>
        <fullName evidence="1">Integrase core domain-containing protein</fullName>
    </recommendedName>
</protein>
<organism evidence="2 3">
    <name type="scientific">Triplophysa rosa</name>
    <name type="common">Cave loach</name>
    <dbReference type="NCBI Taxonomy" id="992332"/>
    <lineage>
        <taxon>Eukaryota</taxon>
        <taxon>Metazoa</taxon>
        <taxon>Chordata</taxon>
        <taxon>Craniata</taxon>
        <taxon>Vertebrata</taxon>
        <taxon>Euteleostomi</taxon>
        <taxon>Actinopterygii</taxon>
        <taxon>Neopterygii</taxon>
        <taxon>Teleostei</taxon>
        <taxon>Ostariophysi</taxon>
        <taxon>Cypriniformes</taxon>
        <taxon>Nemacheilidae</taxon>
        <taxon>Triplophysa</taxon>
    </lineage>
</organism>
<accession>A0A9W7T4J2</accession>
<feature type="domain" description="Integrase core" evidence="1">
    <location>
        <begin position="154"/>
        <end position="333"/>
    </location>
</feature>
<proteinExistence type="predicted"/>
<dbReference type="AlphaFoldDB" id="A0A9W7T4J2"/>